<evidence type="ECO:0000313" key="2">
    <source>
        <dbReference type="Proteomes" id="UP000029120"/>
    </source>
</evidence>
<dbReference type="Gramene" id="KFK31154">
    <property type="protein sequence ID" value="KFK31154"/>
    <property type="gene ID" value="AALP_AA6G075400"/>
</dbReference>
<dbReference type="SUPFAM" id="SSF51905">
    <property type="entry name" value="FAD/NAD(P)-binding domain"/>
    <property type="match status" value="1"/>
</dbReference>
<name>A0A087GMQ2_ARAAL</name>
<dbReference type="EMBL" id="CM002874">
    <property type="protein sequence ID" value="KFK31154.1"/>
    <property type="molecule type" value="Genomic_DNA"/>
</dbReference>
<dbReference type="OrthoDB" id="4211at2759"/>
<dbReference type="InterPro" id="IPR036188">
    <property type="entry name" value="FAD/NAD-bd_sf"/>
</dbReference>
<dbReference type="Gene3D" id="3.50.50.60">
    <property type="entry name" value="FAD/NAD(P)-binding domain"/>
    <property type="match status" value="1"/>
</dbReference>
<dbReference type="PANTHER" id="PTHR32098:SF5">
    <property type="entry name" value="LYCOPENE BETA_EPSILON CYCLASE PROTEIN"/>
    <property type="match status" value="1"/>
</dbReference>
<organism evidence="1 2">
    <name type="scientific">Arabis alpina</name>
    <name type="common">Alpine rock-cress</name>
    <dbReference type="NCBI Taxonomy" id="50452"/>
    <lineage>
        <taxon>Eukaryota</taxon>
        <taxon>Viridiplantae</taxon>
        <taxon>Streptophyta</taxon>
        <taxon>Embryophyta</taxon>
        <taxon>Tracheophyta</taxon>
        <taxon>Spermatophyta</taxon>
        <taxon>Magnoliopsida</taxon>
        <taxon>eudicotyledons</taxon>
        <taxon>Gunneridae</taxon>
        <taxon>Pentapetalae</taxon>
        <taxon>rosids</taxon>
        <taxon>malvids</taxon>
        <taxon>Brassicales</taxon>
        <taxon>Brassicaceae</taxon>
        <taxon>Arabideae</taxon>
        <taxon>Arabis</taxon>
    </lineage>
</organism>
<accession>A0A087GMQ2</accession>
<dbReference type="Proteomes" id="UP000029120">
    <property type="component" value="Chromosome 6"/>
</dbReference>
<reference evidence="2" key="1">
    <citation type="journal article" date="2015" name="Nat. Plants">
        <title>Genome expansion of Arabis alpina linked with retrotransposition and reduced symmetric DNA methylation.</title>
        <authorList>
            <person name="Willing E.M."/>
            <person name="Rawat V."/>
            <person name="Mandakova T."/>
            <person name="Maumus F."/>
            <person name="James G.V."/>
            <person name="Nordstroem K.J."/>
            <person name="Becker C."/>
            <person name="Warthmann N."/>
            <person name="Chica C."/>
            <person name="Szarzynska B."/>
            <person name="Zytnicki M."/>
            <person name="Albani M.C."/>
            <person name="Kiefer C."/>
            <person name="Bergonzi S."/>
            <person name="Castaings L."/>
            <person name="Mateos J.L."/>
            <person name="Berns M.C."/>
            <person name="Bujdoso N."/>
            <person name="Piofczyk T."/>
            <person name="de Lorenzo L."/>
            <person name="Barrero-Sicilia C."/>
            <person name="Mateos I."/>
            <person name="Piednoel M."/>
            <person name="Hagmann J."/>
            <person name="Chen-Min-Tao R."/>
            <person name="Iglesias-Fernandez R."/>
            <person name="Schuster S.C."/>
            <person name="Alonso-Blanco C."/>
            <person name="Roudier F."/>
            <person name="Carbonero P."/>
            <person name="Paz-Ares J."/>
            <person name="Davis S.J."/>
            <person name="Pecinka A."/>
            <person name="Quesneville H."/>
            <person name="Colot V."/>
            <person name="Lysak M.A."/>
            <person name="Weigel D."/>
            <person name="Coupland G."/>
            <person name="Schneeberger K."/>
        </authorList>
    </citation>
    <scope>NUCLEOTIDE SEQUENCE [LARGE SCALE GENOMIC DNA]</scope>
    <source>
        <strain evidence="2">cv. Pajares</strain>
    </source>
</reference>
<keyword evidence="2" id="KW-1185">Reference proteome</keyword>
<dbReference type="OMA" id="YANFQSM"/>
<dbReference type="PANTHER" id="PTHR32098">
    <property type="entry name" value="LYCOPENE BETA/EPSILON CYCLASE PROTEIN"/>
    <property type="match status" value="1"/>
</dbReference>
<evidence type="ECO:0008006" key="3">
    <source>
        <dbReference type="Google" id="ProtNLM"/>
    </source>
</evidence>
<dbReference type="AlphaFoldDB" id="A0A087GMQ2"/>
<dbReference type="eggNOG" id="ENOG502QW6A">
    <property type="taxonomic scope" value="Eukaryota"/>
</dbReference>
<protein>
    <recommendedName>
        <fullName evidence="3">Lycopene beta-cyclase</fullName>
    </recommendedName>
</protein>
<evidence type="ECO:0000313" key="1">
    <source>
        <dbReference type="EMBL" id="KFK31154.1"/>
    </source>
</evidence>
<sequence length="586" mass="65013">MVVLQIQQLNGLVKFASRSRTNRGRRRALATVCVQTQVAPPTRTQKIMENISVGGEAGGAGGVYSYNALKRLDNIWSNICTQPIGPQETQQIVSRISGSSQEYGVRENLVGTFDIAVCGGTLGIFLATALCAKGLRVAVVERNAIKGRDQEWNISRKEMKELIEVGVLTEDEIEEVIAAKFNPNRCGFENLGDIWVEDILNLGISPAKLVETVKQRFISLGGVILEDCSLSNILIYDDLAVLQLSKGDILSTRLVIDAMGNFSPILKQIKRGRKPDGMCLVVGSCANGFKENSSSDVIYSSSSVSKVADSNVQLFWEAFPAGSGPLDRTTYMFTYTEPQSSSPSLEDLLEEYWMLMPKYQGVSLDELKILRVVYGIFPTYRNSPLQAAFDRVLQFGDASGIQSPVSFGGFGSLTRHLGRLSNGIYEAIDGDFLDSDSLSKLNPYMPNLSASWLFQRAMSAKQQPDVSPGFINELLHVNFSCMQRLGDPVLRPFLQDIIQFGPLAKTLGLVMLTKPQIIPSIFRQVGIPVLLDWTVHFFMLGLYTFLSAYVDPVIRLTLEELPLKTQFEWKRRLEAWKYGAGFDYEL</sequence>
<proteinExistence type="predicted"/>
<gene>
    <name evidence="1" type="ordered locus">AALP_Aa6g075400</name>
</gene>